<sequence>MTSATSIFVLIALPWMTVATQDVIVGKLENDTIVQDQGCSNSGQRSIPRDDYECYYFFRYYACLGSYRLHTRGMAWNDARHTCEQEDGHLAIINSAAEAATLIQFYRKVGTASIIHAATQEFVHIGFHDLYGEGDFVTIHGDSIYKAGYSNWAGGQPDNVGNNENCGSLYFGGGLNDVNCQMKLGFICELKTRVGFE</sequence>
<evidence type="ECO:0000259" key="3">
    <source>
        <dbReference type="PROSITE" id="PS50041"/>
    </source>
</evidence>
<protein>
    <submittedName>
        <fullName evidence="5">Hemolymph lipopolysaccharide-binding protein isoform X1</fullName>
    </submittedName>
</protein>
<dbReference type="PROSITE" id="PS50041">
    <property type="entry name" value="C_TYPE_LECTIN_2"/>
    <property type="match status" value="1"/>
</dbReference>
<dbReference type="Gene3D" id="3.10.100.10">
    <property type="entry name" value="Mannose-Binding Protein A, subunit A"/>
    <property type="match status" value="1"/>
</dbReference>
<evidence type="ECO:0000256" key="1">
    <source>
        <dbReference type="ARBA" id="ARBA00023157"/>
    </source>
</evidence>
<dbReference type="InterPro" id="IPR016186">
    <property type="entry name" value="C-type_lectin-like/link_sf"/>
</dbReference>
<dbReference type="SUPFAM" id="SSF56436">
    <property type="entry name" value="C-type lectin-like"/>
    <property type="match status" value="1"/>
</dbReference>
<dbReference type="CDD" id="cd00037">
    <property type="entry name" value="CLECT"/>
    <property type="match status" value="1"/>
</dbReference>
<dbReference type="Proteomes" id="UP000694920">
    <property type="component" value="Unplaced"/>
</dbReference>
<organism evidence="4 5">
    <name type="scientific">Cephus cinctus</name>
    <name type="common">Wheat stem sawfly</name>
    <dbReference type="NCBI Taxonomy" id="211228"/>
    <lineage>
        <taxon>Eukaryota</taxon>
        <taxon>Metazoa</taxon>
        <taxon>Ecdysozoa</taxon>
        <taxon>Arthropoda</taxon>
        <taxon>Hexapoda</taxon>
        <taxon>Insecta</taxon>
        <taxon>Pterygota</taxon>
        <taxon>Neoptera</taxon>
        <taxon>Endopterygota</taxon>
        <taxon>Hymenoptera</taxon>
        <taxon>Cephoidea</taxon>
        <taxon>Cephidae</taxon>
        <taxon>Cephus</taxon>
    </lineage>
</organism>
<evidence type="ECO:0000313" key="5">
    <source>
        <dbReference type="RefSeq" id="XP_024936276.1"/>
    </source>
</evidence>
<dbReference type="AlphaFoldDB" id="A0AAJ7VX19"/>
<dbReference type="GeneID" id="107263451"/>
<dbReference type="SMART" id="SM00034">
    <property type="entry name" value="CLECT"/>
    <property type="match status" value="1"/>
</dbReference>
<dbReference type="InterPro" id="IPR018378">
    <property type="entry name" value="C-type_lectin_CS"/>
</dbReference>
<dbReference type="RefSeq" id="XP_024936276.1">
    <property type="nucleotide sequence ID" value="XM_025080508.1"/>
</dbReference>
<dbReference type="PROSITE" id="PS00615">
    <property type="entry name" value="C_TYPE_LECTIN_1"/>
    <property type="match status" value="1"/>
</dbReference>
<dbReference type="InterPro" id="IPR001304">
    <property type="entry name" value="C-type_lectin-like"/>
</dbReference>
<feature type="domain" description="C-type lectin" evidence="3">
    <location>
        <begin position="50"/>
        <end position="189"/>
    </location>
</feature>
<feature type="chain" id="PRO_5042468691" evidence="2">
    <location>
        <begin position="21"/>
        <end position="197"/>
    </location>
</feature>
<feature type="signal peptide" evidence="2">
    <location>
        <begin position="1"/>
        <end position="20"/>
    </location>
</feature>
<proteinExistence type="predicted"/>
<dbReference type="InterPro" id="IPR050111">
    <property type="entry name" value="C-type_lectin/snaclec_domain"/>
</dbReference>
<evidence type="ECO:0000313" key="4">
    <source>
        <dbReference type="Proteomes" id="UP000694920"/>
    </source>
</evidence>
<accession>A0AAJ7VX19</accession>
<name>A0AAJ7VX19_CEPCN</name>
<keyword evidence="2" id="KW-0732">Signal</keyword>
<dbReference type="InterPro" id="IPR016187">
    <property type="entry name" value="CTDL_fold"/>
</dbReference>
<keyword evidence="1" id="KW-1015">Disulfide bond</keyword>
<gene>
    <name evidence="5" type="primary">LOC107263451</name>
</gene>
<keyword evidence="4" id="KW-1185">Reference proteome</keyword>
<dbReference type="PANTHER" id="PTHR22803">
    <property type="entry name" value="MANNOSE, PHOSPHOLIPASE, LECTIN RECEPTOR RELATED"/>
    <property type="match status" value="1"/>
</dbReference>
<evidence type="ECO:0000256" key="2">
    <source>
        <dbReference type="SAM" id="SignalP"/>
    </source>
</evidence>
<dbReference type="Pfam" id="PF00059">
    <property type="entry name" value="Lectin_C"/>
    <property type="match status" value="1"/>
</dbReference>
<reference evidence="5" key="1">
    <citation type="submission" date="2025-08" db="UniProtKB">
        <authorList>
            <consortium name="RefSeq"/>
        </authorList>
    </citation>
    <scope>IDENTIFICATION</scope>
</reference>